<name>A0A9W7FR55_9STRA</name>
<evidence type="ECO:0000313" key="3">
    <source>
        <dbReference type="Proteomes" id="UP001165122"/>
    </source>
</evidence>
<dbReference type="EMBL" id="BRXW01000293">
    <property type="protein sequence ID" value="GMI17484.1"/>
    <property type="molecule type" value="Genomic_DNA"/>
</dbReference>
<reference evidence="3" key="1">
    <citation type="journal article" date="2023" name="Commun. Biol.">
        <title>Genome analysis of Parmales, the sister group of diatoms, reveals the evolutionary specialization of diatoms from phago-mixotrophs to photoautotrophs.</title>
        <authorList>
            <person name="Ban H."/>
            <person name="Sato S."/>
            <person name="Yoshikawa S."/>
            <person name="Yamada K."/>
            <person name="Nakamura Y."/>
            <person name="Ichinomiya M."/>
            <person name="Sato N."/>
            <person name="Blanc-Mathieu R."/>
            <person name="Endo H."/>
            <person name="Kuwata A."/>
            <person name="Ogata H."/>
        </authorList>
    </citation>
    <scope>NUCLEOTIDE SEQUENCE [LARGE SCALE GENOMIC DNA]</scope>
    <source>
        <strain evidence="3">NIES 3700</strain>
    </source>
</reference>
<dbReference type="AlphaFoldDB" id="A0A9W7FR55"/>
<sequence>MSAEVTQPNSTEYNPSRRRSIGEIGLEIERNRKQEDIVANPGGKEGADKYKVEDGTEIVTKSERMRGREKRGRRSSVGALVASLKNILG</sequence>
<protein>
    <submittedName>
        <fullName evidence="2">Uncharacterized protein</fullName>
    </submittedName>
</protein>
<keyword evidence="3" id="KW-1185">Reference proteome</keyword>
<accession>A0A9W7FR55</accession>
<gene>
    <name evidence="2" type="ORF">TrLO_g6025</name>
</gene>
<dbReference type="Proteomes" id="UP001165122">
    <property type="component" value="Unassembled WGS sequence"/>
</dbReference>
<evidence type="ECO:0000256" key="1">
    <source>
        <dbReference type="SAM" id="MobiDB-lite"/>
    </source>
</evidence>
<organism evidence="2 3">
    <name type="scientific">Triparma laevis f. longispina</name>
    <dbReference type="NCBI Taxonomy" id="1714387"/>
    <lineage>
        <taxon>Eukaryota</taxon>
        <taxon>Sar</taxon>
        <taxon>Stramenopiles</taxon>
        <taxon>Ochrophyta</taxon>
        <taxon>Bolidophyceae</taxon>
        <taxon>Parmales</taxon>
        <taxon>Triparmaceae</taxon>
        <taxon>Triparma</taxon>
    </lineage>
</organism>
<feature type="region of interest" description="Disordered" evidence="1">
    <location>
        <begin position="1"/>
        <end position="27"/>
    </location>
</feature>
<dbReference type="OrthoDB" id="10454647at2759"/>
<comment type="caution">
    <text evidence="2">The sequence shown here is derived from an EMBL/GenBank/DDBJ whole genome shotgun (WGS) entry which is preliminary data.</text>
</comment>
<evidence type="ECO:0000313" key="2">
    <source>
        <dbReference type="EMBL" id="GMI17484.1"/>
    </source>
</evidence>
<feature type="compositionally biased region" description="Polar residues" evidence="1">
    <location>
        <begin position="1"/>
        <end position="14"/>
    </location>
</feature>
<proteinExistence type="predicted"/>